<reference evidence="1 2" key="1">
    <citation type="submission" date="2024-09" db="EMBL/GenBank/DDBJ databases">
        <title>Chromosome-scale assembly of Riccia fluitans.</title>
        <authorList>
            <person name="Paukszto L."/>
            <person name="Sawicki J."/>
            <person name="Karawczyk K."/>
            <person name="Piernik-Szablinska J."/>
            <person name="Szczecinska M."/>
            <person name="Mazdziarz M."/>
        </authorList>
    </citation>
    <scope>NUCLEOTIDE SEQUENCE [LARGE SCALE GENOMIC DNA]</scope>
    <source>
        <strain evidence="1">Rf_01</strain>
        <tissue evidence="1">Aerial parts of the thallus</tissue>
    </source>
</reference>
<dbReference type="Proteomes" id="UP001605036">
    <property type="component" value="Unassembled WGS sequence"/>
</dbReference>
<proteinExistence type="predicted"/>
<keyword evidence="2" id="KW-1185">Reference proteome</keyword>
<sequence>MWTLYPKRRRRRRRRRRKWDLNNHLGSVQDLSPTPRMATKEISLQPSFLIFHRSEAPMAVDEVVLETLRKGKEKVTESLHLPNVDIAAEDRRRLKIRLNTNRLEMDPPLSTPQVEKKM</sequence>
<evidence type="ECO:0000313" key="2">
    <source>
        <dbReference type="Proteomes" id="UP001605036"/>
    </source>
</evidence>
<dbReference type="EMBL" id="JBHFFA010000002">
    <property type="protein sequence ID" value="KAL2643213.1"/>
    <property type="molecule type" value="Genomic_DNA"/>
</dbReference>
<organism evidence="1 2">
    <name type="scientific">Riccia fluitans</name>
    <dbReference type="NCBI Taxonomy" id="41844"/>
    <lineage>
        <taxon>Eukaryota</taxon>
        <taxon>Viridiplantae</taxon>
        <taxon>Streptophyta</taxon>
        <taxon>Embryophyta</taxon>
        <taxon>Marchantiophyta</taxon>
        <taxon>Marchantiopsida</taxon>
        <taxon>Marchantiidae</taxon>
        <taxon>Marchantiales</taxon>
        <taxon>Ricciaceae</taxon>
        <taxon>Riccia</taxon>
    </lineage>
</organism>
<accession>A0ABD1Z602</accession>
<comment type="caution">
    <text evidence="1">The sequence shown here is derived from an EMBL/GenBank/DDBJ whole genome shotgun (WGS) entry which is preliminary data.</text>
</comment>
<gene>
    <name evidence="1" type="ORF">R1flu_010800</name>
</gene>
<evidence type="ECO:0000313" key="1">
    <source>
        <dbReference type="EMBL" id="KAL2643213.1"/>
    </source>
</evidence>
<dbReference type="AlphaFoldDB" id="A0ABD1Z602"/>
<protein>
    <submittedName>
        <fullName evidence="1">Uncharacterized protein</fullName>
    </submittedName>
</protein>
<name>A0ABD1Z602_9MARC</name>